<proteinExistence type="predicted"/>
<evidence type="ECO:0000313" key="1">
    <source>
        <dbReference type="EMBL" id="GIM46562.1"/>
    </source>
</evidence>
<organism evidence="1 2">
    <name type="scientific">Collibacillus ludicampi</name>
    <dbReference type="NCBI Taxonomy" id="2771369"/>
    <lineage>
        <taxon>Bacteria</taxon>
        <taxon>Bacillati</taxon>
        <taxon>Bacillota</taxon>
        <taxon>Bacilli</taxon>
        <taxon>Bacillales</taxon>
        <taxon>Alicyclobacillaceae</taxon>
        <taxon>Collibacillus</taxon>
    </lineage>
</organism>
<dbReference type="EMBL" id="BOQE01000001">
    <property type="protein sequence ID" value="GIM46562.1"/>
    <property type="molecule type" value="Genomic_DNA"/>
</dbReference>
<gene>
    <name evidence="1" type="ORF">DNHGIG_21110</name>
</gene>
<sequence>MFVFGYSCNNDYNVFTIEKQSLFEKFKNMLHKSYNQDYNITKIIKTETDVRGED</sequence>
<name>A0AAV4LFH6_9BACL</name>
<accession>A0AAV4LFH6</accession>
<dbReference type="Proteomes" id="UP001057291">
    <property type="component" value="Unassembled WGS sequence"/>
</dbReference>
<keyword evidence="2" id="KW-1185">Reference proteome</keyword>
<reference evidence="1" key="1">
    <citation type="journal article" date="2023" name="Int. J. Syst. Evol. Microbiol.">
        <title>Collibacillus ludicampi gen. nov., sp. nov., a new soil bacterium of the family Alicyclobacillaceae.</title>
        <authorList>
            <person name="Jojima T."/>
            <person name="Ioku Y."/>
            <person name="Fukuta Y."/>
            <person name="Shirasaka N."/>
            <person name="Matsumura Y."/>
            <person name="Mori M."/>
        </authorList>
    </citation>
    <scope>NUCLEOTIDE SEQUENCE</scope>
    <source>
        <strain evidence="1">TP075</strain>
    </source>
</reference>
<evidence type="ECO:0000313" key="2">
    <source>
        <dbReference type="Proteomes" id="UP001057291"/>
    </source>
</evidence>
<dbReference type="AlphaFoldDB" id="A0AAV4LFH6"/>
<protein>
    <submittedName>
        <fullName evidence="1">Uncharacterized protein</fullName>
    </submittedName>
</protein>
<comment type="caution">
    <text evidence="1">The sequence shown here is derived from an EMBL/GenBank/DDBJ whole genome shotgun (WGS) entry which is preliminary data.</text>
</comment>